<feature type="coiled-coil region" evidence="1">
    <location>
        <begin position="71"/>
        <end position="101"/>
    </location>
</feature>
<evidence type="ECO:0000256" key="1">
    <source>
        <dbReference type="SAM" id="Coils"/>
    </source>
</evidence>
<sequence>MGKEFEGLVQHISVLEAAQREQEAKLAAEIVNHNNTKAELQKDALVTRQEDRWKQKVTELQITFASVKAGLSGEERCNQQVKDEVRRLKQENNKIREAIKKDIDCMRHERGTFLKMIEAANDELRTLHATNKGAPRPVSIPSMAAPGSAFRPSALRERVEQLEKAVAQAADEKAELTLSLEAAVAELQPTPEDNPLPVQTPLALSEFVVG</sequence>
<evidence type="ECO:0000313" key="2">
    <source>
        <dbReference type="EMBL" id="ELR12330.1"/>
    </source>
</evidence>
<protein>
    <submittedName>
        <fullName evidence="2">Uncharacterized protein</fullName>
    </submittedName>
</protein>
<keyword evidence="1" id="KW-0175">Coiled coil</keyword>
<dbReference type="EMBL" id="KB008119">
    <property type="protein sequence ID" value="ELR12330.1"/>
    <property type="molecule type" value="Genomic_DNA"/>
</dbReference>
<dbReference type="KEGG" id="acan:ACA1_373970"/>
<proteinExistence type="predicted"/>
<name>L8GGW1_ACACF</name>
<dbReference type="AlphaFoldDB" id="L8GGW1"/>
<dbReference type="Proteomes" id="UP000011083">
    <property type="component" value="Unassembled WGS sequence"/>
</dbReference>
<dbReference type="RefSeq" id="XP_004334343.1">
    <property type="nucleotide sequence ID" value="XM_004334295.1"/>
</dbReference>
<reference evidence="2 3" key="1">
    <citation type="journal article" date="2013" name="Genome Biol.">
        <title>Genome of Acanthamoeba castellanii highlights extensive lateral gene transfer and early evolution of tyrosine kinase signaling.</title>
        <authorList>
            <person name="Clarke M."/>
            <person name="Lohan A.J."/>
            <person name="Liu B."/>
            <person name="Lagkouvardos I."/>
            <person name="Roy S."/>
            <person name="Zafar N."/>
            <person name="Bertelli C."/>
            <person name="Schilde C."/>
            <person name="Kianianmomeni A."/>
            <person name="Burglin T.R."/>
            <person name="Frech C."/>
            <person name="Turcotte B."/>
            <person name="Kopec K.O."/>
            <person name="Synnott J.M."/>
            <person name="Choo C."/>
            <person name="Paponov I."/>
            <person name="Finkler A."/>
            <person name="Soon Heng Tan C."/>
            <person name="Hutchins A.P."/>
            <person name="Weinmeier T."/>
            <person name="Rattei T."/>
            <person name="Chu J.S."/>
            <person name="Gimenez G."/>
            <person name="Irimia M."/>
            <person name="Rigden D.J."/>
            <person name="Fitzpatrick D.A."/>
            <person name="Lorenzo-Morales J."/>
            <person name="Bateman A."/>
            <person name="Chiu C.H."/>
            <person name="Tang P."/>
            <person name="Hegemann P."/>
            <person name="Fromm H."/>
            <person name="Raoult D."/>
            <person name="Greub G."/>
            <person name="Miranda-Saavedra D."/>
            <person name="Chen N."/>
            <person name="Nash P."/>
            <person name="Ginger M.L."/>
            <person name="Horn M."/>
            <person name="Schaap P."/>
            <person name="Caler L."/>
            <person name="Loftus B."/>
        </authorList>
    </citation>
    <scope>NUCLEOTIDE SEQUENCE [LARGE SCALE GENOMIC DNA]</scope>
    <source>
        <strain evidence="2 3">Neff</strain>
    </source>
</reference>
<accession>L8GGW1</accession>
<organism evidence="2 3">
    <name type="scientific">Acanthamoeba castellanii (strain ATCC 30010 / Neff)</name>
    <dbReference type="NCBI Taxonomy" id="1257118"/>
    <lineage>
        <taxon>Eukaryota</taxon>
        <taxon>Amoebozoa</taxon>
        <taxon>Discosea</taxon>
        <taxon>Longamoebia</taxon>
        <taxon>Centramoebida</taxon>
        <taxon>Acanthamoebidae</taxon>
        <taxon>Acanthamoeba</taxon>
    </lineage>
</organism>
<evidence type="ECO:0000313" key="3">
    <source>
        <dbReference type="Proteomes" id="UP000011083"/>
    </source>
</evidence>
<gene>
    <name evidence="2" type="ORF">ACA1_373970</name>
</gene>
<dbReference type="GeneID" id="14912784"/>
<dbReference type="VEuPathDB" id="AmoebaDB:ACA1_373970"/>
<keyword evidence="3" id="KW-1185">Reference proteome</keyword>
<feature type="coiled-coil region" evidence="1">
    <location>
        <begin position="159"/>
        <end position="186"/>
    </location>
</feature>